<name>A0AC60VZ49_9ARCH</name>
<proteinExistence type="predicted"/>
<protein>
    <submittedName>
        <fullName evidence="1">Uncharacterized protein</fullName>
    </submittedName>
</protein>
<evidence type="ECO:0000313" key="2">
    <source>
        <dbReference type="Proteomes" id="UP000559653"/>
    </source>
</evidence>
<comment type="caution">
    <text evidence="1">The sequence shown here is derived from an EMBL/GenBank/DDBJ whole genome shotgun (WGS) entry which is preliminary data.</text>
</comment>
<reference evidence="1 2" key="1">
    <citation type="journal article" date="2020" name="Appl. Environ. Microbiol.">
        <title>Genomic Characteristics of a Novel Species of Ammonia-Oxidizing Archaea from the Jiulong River Estuary.</title>
        <authorList>
            <person name="Zou D."/>
            <person name="Wan R."/>
            <person name="Han L."/>
            <person name="Xu M.N."/>
            <person name="Liu Y."/>
            <person name="Liu H."/>
            <person name="Kao S.J."/>
            <person name="Li M."/>
        </authorList>
    </citation>
    <scope>NUCLEOTIDE SEQUENCE [LARGE SCALE GENOMIC DNA]</scope>
    <source>
        <strain evidence="1">W1bin1</strain>
    </source>
</reference>
<gene>
    <name evidence="1" type="ORF">H2B03_05870</name>
</gene>
<dbReference type="EMBL" id="JACEMZ010000037">
    <property type="protein sequence ID" value="MBA4452680.1"/>
    <property type="molecule type" value="Genomic_DNA"/>
</dbReference>
<dbReference type="Proteomes" id="UP000559653">
    <property type="component" value="Unassembled WGS sequence"/>
</dbReference>
<accession>A0AC60VZ49</accession>
<evidence type="ECO:0000313" key="1">
    <source>
        <dbReference type="EMBL" id="MBA4452680.1"/>
    </source>
</evidence>
<organism evidence="1 2">
    <name type="scientific">Candidatus Nitrosomaritimum aestuariumsis</name>
    <dbReference type="NCBI Taxonomy" id="3342354"/>
    <lineage>
        <taxon>Archaea</taxon>
        <taxon>Nitrososphaerota</taxon>
        <taxon>Nitrososphaeria</taxon>
        <taxon>Nitrosopumilales</taxon>
        <taxon>Nitrosopumilaceae</taxon>
        <taxon>Candidatus Nitrosomaritimum</taxon>
    </lineage>
</organism>
<sequence length="110" mass="10974">MNSKVLLTASLIAVFVVGYYGASSVAFAQYMGNVGQGGETGAYTLEEALEIQKRRVEAAAANPASGSGTPYLDASGVGGAAVISAAIFGGIAAAFFIKGRSGKYAAMGRG</sequence>